<reference evidence="1 2" key="1">
    <citation type="journal article" date="2018" name="Front. Microbiol.">
        <title>Hydrolytic Capabilities as a Key to Environmental Success: Chitinolytic and Cellulolytic Acidobacteria From Acidic Sub-arctic Soils and Boreal Peatlands.</title>
        <authorList>
            <person name="Belova S.E."/>
            <person name="Ravin N.V."/>
            <person name="Pankratov T.A."/>
            <person name="Rakitin A.L."/>
            <person name="Ivanova A.A."/>
            <person name="Beletsky A.V."/>
            <person name="Mardanov A.V."/>
            <person name="Sinninghe Damste J.S."/>
            <person name="Dedysh S.N."/>
        </authorList>
    </citation>
    <scope>NUCLEOTIDE SEQUENCE [LARGE SCALE GENOMIC DNA]</scope>
    <source>
        <strain evidence="1 2">SBC82</strain>
    </source>
</reference>
<keyword evidence="2" id="KW-1185">Reference proteome</keyword>
<organism evidence="1 2">
    <name type="scientific">Acidisarcina polymorpha</name>
    <dbReference type="NCBI Taxonomy" id="2211140"/>
    <lineage>
        <taxon>Bacteria</taxon>
        <taxon>Pseudomonadati</taxon>
        <taxon>Acidobacteriota</taxon>
        <taxon>Terriglobia</taxon>
        <taxon>Terriglobales</taxon>
        <taxon>Acidobacteriaceae</taxon>
        <taxon>Acidisarcina</taxon>
    </lineage>
</organism>
<dbReference type="AlphaFoldDB" id="A0A2Z5G3N8"/>
<sequence>MPSQAQPSCTSPDGTTLYPLHQLITDIQKFNSRRYIIFVGSIGSLDHNMPDPFDPGSHPATMQDVWDRVAQSIQDIGGTYSLFTSLNYPGYANNIYDQFTPDVVPEDDSNLVGQWWMNDSAVPNPLAVEASLHINRETMISPTAGNMEGTLEEGNDGYYRANVSTTSGGLLSNTTLALTSAPTMLPIAWPLTGPTDSNALKTAYAWISQQLLNCVSGCSDIRAAYANLNQSPSEWLTLITNLQIPADCANQDNTQCPLGFGQSEFDTARTQLLTEIQYVGLVRQYQDNGLGTLQNQQANVSLLLQQVSSEVLGSIKYVTSASVPGGNWRSDVEDGFKIAGPLLNIAAGFVPGPSIITGYVNAEFGLADLIMDQGAKRTFDPNGRSLQEQAHDQIDVSELAQTQANQYAATLTTMGKDYSRIVSDWGRLQAVAIPIQMNQLVWKPETAGAILTVYDSAIRRSFYSQLLPVSYSITHYRYTDPGTPGNFEGDLFRPGSPQCGFFQGLSNLQGVNPDSYAFIPGAPIDGPGSSVAFSVNFGNLYPTDVWWDIWMMQDQNASADCPTSDTSQLPSSSFYDATGLFRPLDPANLNGLGFYKPWFFLRNGFNINKQVETSTNFWEEYGVDGGRPYVRGMSDWHPDPDNY</sequence>
<evidence type="ECO:0000313" key="2">
    <source>
        <dbReference type="Proteomes" id="UP000253606"/>
    </source>
</evidence>
<dbReference type="Proteomes" id="UP000253606">
    <property type="component" value="Chromosome"/>
</dbReference>
<protein>
    <submittedName>
        <fullName evidence="1">Uncharacterized protein</fullName>
    </submittedName>
</protein>
<accession>A0A2Z5G3N8</accession>
<name>A0A2Z5G3N8_9BACT</name>
<proteinExistence type="predicted"/>
<dbReference type="RefSeq" id="WP_114208340.1">
    <property type="nucleotide sequence ID" value="NZ_CP030840.1"/>
</dbReference>
<evidence type="ECO:0000313" key="1">
    <source>
        <dbReference type="EMBL" id="AXC13317.1"/>
    </source>
</evidence>
<dbReference type="EMBL" id="CP030840">
    <property type="protein sequence ID" value="AXC13317.1"/>
    <property type="molecule type" value="Genomic_DNA"/>
</dbReference>
<dbReference type="OrthoDB" id="8443920at2"/>
<dbReference type="KEGG" id="abas:ACPOL_4038"/>
<gene>
    <name evidence="1" type="ORF">ACPOL_4038</name>
</gene>